<evidence type="ECO:0000313" key="1">
    <source>
        <dbReference type="EMBL" id="GME86522.1"/>
    </source>
</evidence>
<protein>
    <submittedName>
        <fullName evidence="1">Unnamed protein product</fullName>
    </submittedName>
</protein>
<proteinExistence type="predicted"/>
<reference evidence="1" key="1">
    <citation type="submission" date="2023-04" db="EMBL/GenBank/DDBJ databases">
        <title>Ambrosiozyma monospora NBRC 10751.</title>
        <authorList>
            <person name="Ichikawa N."/>
            <person name="Sato H."/>
            <person name="Tonouchi N."/>
        </authorList>
    </citation>
    <scope>NUCLEOTIDE SEQUENCE</scope>
    <source>
        <strain evidence="1">NBRC 10751</strain>
    </source>
</reference>
<accession>A0ACB5TD86</accession>
<dbReference type="EMBL" id="BSXS01006904">
    <property type="protein sequence ID" value="GME86522.1"/>
    <property type="molecule type" value="Genomic_DNA"/>
</dbReference>
<evidence type="ECO:0000313" key="2">
    <source>
        <dbReference type="Proteomes" id="UP001165064"/>
    </source>
</evidence>
<keyword evidence="2" id="KW-1185">Reference proteome</keyword>
<dbReference type="Proteomes" id="UP001165064">
    <property type="component" value="Unassembled WGS sequence"/>
</dbReference>
<name>A0ACB5TD86_AMBMO</name>
<comment type="caution">
    <text evidence="1">The sequence shown here is derived from an EMBL/GenBank/DDBJ whole genome shotgun (WGS) entry which is preliminary data.</text>
</comment>
<sequence length="425" mass="46914">MSAYGNCLYVYGGTDGKTVYGDLLCFSAETETWKKCTLNGDFQPPPLEDHAAGLYQNLLFIYGGKKNNGEPNCDLYLIDLNNLNCFKILSNLPSSPGPRSGHSLTVDLTNEKLIIMGGDQEDKNFNDVFETKNDLIDEATFTYPSSVIYEFDMDLLPKYMERSMRNAMSEEPIEAESPLLDHRKSQQAIIYEDVSGEDDRSNTIEDEEPLEARYDYDGLEKSLRDDQHNITADKSQIAPQTAAVPPSNDDDNFSSSTPRDHLIGDSDHEYGQIPSVHLESPQVSAKQVEQQQHQQQQPSQLQVQQRQQQDDGQSPNPNMHSHQSSLSSNIVSKTGLAAVAVGGTASAITATAFTQGKVPTYPVKAVSDDKNEPVEEPEKQPKLGSPLLSHAETNSPVKSPVSSPPEPTRSIEVSFHCYFGRSSCC</sequence>
<organism evidence="1 2">
    <name type="scientific">Ambrosiozyma monospora</name>
    <name type="common">Yeast</name>
    <name type="synonym">Endomycopsis monosporus</name>
    <dbReference type="NCBI Taxonomy" id="43982"/>
    <lineage>
        <taxon>Eukaryota</taxon>
        <taxon>Fungi</taxon>
        <taxon>Dikarya</taxon>
        <taxon>Ascomycota</taxon>
        <taxon>Saccharomycotina</taxon>
        <taxon>Pichiomycetes</taxon>
        <taxon>Pichiales</taxon>
        <taxon>Pichiaceae</taxon>
        <taxon>Ambrosiozyma</taxon>
    </lineage>
</organism>
<gene>
    <name evidence="1" type="ORF">Amon02_000801000</name>
</gene>